<dbReference type="InterPro" id="IPR058647">
    <property type="entry name" value="BSH_CzcB-like"/>
</dbReference>
<dbReference type="Gene3D" id="1.10.287.470">
    <property type="entry name" value="Helix hairpin bin"/>
    <property type="match status" value="1"/>
</dbReference>
<dbReference type="PANTHER" id="PTHR30097">
    <property type="entry name" value="CATION EFFLUX SYSTEM PROTEIN CUSB"/>
    <property type="match status" value="1"/>
</dbReference>
<dbReference type="Pfam" id="PF25973">
    <property type="entry name" value="BSH_CzcB"/>
    <property type="match status" value="1"/>
</dbReference>
<evidence type="ECO:0000313" key="4">
    <source>
        <dbReference type="EMBL" id="GAA4513171.1"/>
    </source>
</evidence>
<keyword evidence="5" id="KW-1185">Reference proteome</keyword>
<organism evidence="4 5">
    <name type="scientific">Sphingobacterium thermophilum</name>
    <dbReference type="NCBI Taxonomy" id="768534"/>
    <lineage>
        <taxon>Bacteria</taxon>
        <taxon>Pseudomonadati</taxon>
        <taxon>Bacteroidota</taxon>
        <taxon>Sphingobacteriia</taxon>
        <taxon>Sphingobacteriales</taxon>
        <taxon>Sphingobacteriaceae</taxon>
        <taxon>Sphingobacterium</taxon>
    </lineage>
</organism>
<gene>
    <name evidence="4" type="ORF">GCM10023173_08410</name>
</gene>
<protein>
    <recommendedName>
        <fullName evidence="3">CzcB-like barrel-sandwich hybrid domain-containing protein</fullName>
    </recommendedName>
</protein>
<proteinExistence type="predicted"/>
<dbReference type="RefSeq" id="WP_345065146.1">
    <property type="nucleotide sequence ID" value="NZ_BAABGR010000006.1"/>
</dbReference>
<dbReference type="InterPro" id="IPR051909">
    <property type="entry name" value="MFP_Cation_Efflux"/>
</dbReference>
<feature type="domain" description="CzcB-like barrel-sandwich hybrid" evidence="3">
    <location>
        <begin position="56"/>
        <end position="218"/>
    </location>
</feature>
<dbReference type="Proteomes" id="UP001500394">
    <property type="component" value="Unassembled WGS sequence"/>
</dbReference>
<dbReference type="InterPro" id="IPR011053">
    <property type="entry name" value="Single_hybrid_motif"/>
</dbReference>
<evidence type="ECO:0000313" key="5">
    <source>
        <dbReference type="Proteomes" id="UP001500394"/>
    </source>
</evidence>
<evidence type="ECO:0000259" key="3">
    <source>
        <dbReference type="Pfam" id="PF25973"/>
    </source>
</evidence>
<evidence type="ECO:0000256" key="2">
    <source>
        <dbReference type="SAM" id="Coils"/>
    </source>
</evidence>
<dbReference type="Gene3D" id="2.40.50.100">
    <property type="match status" value="1"/>
</dbReference>
<name>A0ABP8QYF4_9SPHI</name>
<dbReference type="PROSITE" id="PS51257">
    <property type="entry name" value="PROKAR_LIPOPROTEIN"/>
    <property type="match status" value="1"/>
</dbReference>
<feature type="coiled-coil region" evidence="2">
    <location>
        <begin position="88"/>
        <end position="129"/>
    </location>
</feature>
<sequence>MKKFISKICAISVLSIVAACSSKEDKNTSERSDKAILQEVTEVKAIGKVIPAETEAIIASDVTGIVDQVLVKEGDSVRQGQVVVVLKKDNITLDVRESELQLQNLKEQNKSLLADIEKAEIFAKELQEKYETSKMLFAQNAETREKMDADYSSWQQQLTTIKGLKHKLLAQQQSEREQAVKVQKSKNTAESYLIKAVKAGIITELKAMPGQHINTTEVLGKIINTTNPVIEAEVDELFANDIRSGQKVFILPIGRKDTLAIGSIFYTDPILSNKSILYESANESEDRRVRRIKINMEDNNILVINAKVDCIIQIK</sequence>
<keyword evidence="1" id="KW-0813">Transport</keyword>
<keyword evidence="2" id="KW-0175">Coiled coil</keyword>
<evidence type="ECO:0000256" key="1">
    <source>
        <dbReference type="ARBA" id="ARBA00022448"/>
    </source>
</evidence>
<comment type="caution">
    <text evidence="4">The sequence shown here is derived from an EMBL/GenBank/DDBJ whole genome shotgun (WGS) entry which is preliminary data.</text>
</comment>
<dbReference type="PANTHER" id="PTHR30097:SF4">
    <property type="entry name" value="SLR6042 PROTEIN"/>
    <property type="match status" value="1"/>
</dbReference>
<dbReference type="EMBL" id="BAABGR010000006">
    <property type="protein sequence ID" value="GAA4513171.1"/>
    <property type="molecule type" value="Genomic_DNA"/>
</dbReference>
<dbReference type="SUPFAM" id="SSF51230">
    <property type="entry name" value="Single hybrid motif"/>
    <property type="match status" value="1"/>
</dbReference>
<reference evidence="5" key="1">
    <citation type="journal article" date="2019" name="Int. J. Syst. Evol. Microbiol.">
        <title>The Global Catalogue of Microorganisms (GCM) 10K type strain sequencing project: providing services to taxonomists for standard genome sequencing and annotation.</title>
        <authorList>
            <consortium name="The Broad Institute Genomics Platform"/>
            <consortium name="The Broad Institute Genome Sequencing Center for Infectious Disease"/>
            <person name="Wu L."/>
            <person name="Ma J."/>
        </authorList>
    </citation>
    <scope>NUCLEOTIDE SEQUENCE [LARGE SCALE GENOMIC DNA]</scope>
    <source>
        <strain evidence="5">JCM 17858</strain>
    </source>
</reference>
<accession>A0ABP8QYF4</accession>